<comment type="similarity">
    <text evidence="1">Belongs to the AB hydrolase superfamily. Lipase family.</text>
</comment>
<feature type="domain" description="AB hydrolase-1" evidence="8">
    <location>
        <begin position="190"/>
        <end position="315"/>
    </location>
</feature>
<dbReference type="GO" id="GO:0016042">
    <property type="term" value="P:lipid catabolic process"/>
    <property type="evidence" value="ECO:0007669"/>
    <property type="project" value="UniProtKB-KW"/>
</dbReference>
<proteinExistence type="inferred from homology"/>
<keyword evidence="2" id="KW-0732">Signal</keyword>
<dbReference type="PANTHER" id="PTHR11005">
    <property type="entry name" value="LYSOSOMAL ACID LIPASE-RELATED"/>
    <property type="match status" value="1"/>
</dbReference>
<sequence length="507" mass="58681">MKKLFNGCRKEKRCTSGQRPLPACQPPQTENRHLRITKFDLEKVKNKYIKDKFRKELRNRVSSGVGALGRHGAHLEAKISTQTARALEDKKEQQSIYQDLNKLVKRAVRKDTRVWTATLALRAQSAAENKNTRELYQITKNLRGKTSHQTPTIEIVSKWRLISKEYNVTTEDGYIITVERLYKNLKKNTPIIIGPGIFMNSLAFVNRGKKSLVNNGYDVWIINWRGTRFSRGHISLTTEDRDYWNMGIHKMALYDLKAILNMVHEETRHKGIYIGYSMGTTIGMIYNIKEQHSAEKTLRNMVNLAPVALTDHSKTILKYLSPLWPVIKPLVLVLWNGEVLPYNKRMGKFCLPYPFQMKFCELIYLPILGTTFSLMDPLTYPITITQNRDSVPYGTIEHYSQIFRSNRFQEFNYGLIGNMLKYKQSKPPLYDLNKLSVPETMFVGEKDIVATQKDARNLYDNLPDKSKCGYHLVTNYGHRDFFAAKNVNDVLFPRLLHTITQLESGKC</sequence>
<evidence type="ECO:0000256" key="3">
    <source>
        <dbReference type="ARBA" id="ARBA00022801"/>
    </source>
</evidence>
<organism evidence="9 10">
    <name type="scientific">Cryptolaemus montrouzieri</name>
    <dbReference type="NCBI Taxonomy" id="559131"/>
    <lineage>
        <taxon>Eukaryota</taxon>
        <taxon>Metazoa</taxon>
        <taxon>Ecdysozoa</taxon>
        <taxon>Arthropoda</taxon>
        <taxon>Hexapoda</taxon>
        <taxon>Insecta</taxon>
        <taxon>Pterygota</taxon>
        <taxon>Neoptera</taxon>
        <taxon>Endopterygota</taxon>
        <taxon>Coleoptera</taxon>
        <taxon>Polyphaga</taxon>
        <taxon>Cucujiformia</taxon>
        <taxon>Coccinelloidea</taxon>
        <taxon>Coccinellidae</taxon>
        <taxon>Scymninae</taxon>
        <taxon>Scymnini</taxon>
        <taxon>Cryptolaemus</taxon>
    </lineage>
</organism>
<evidence type="ECO:0000256" key="5">
    <source>
        <dbReference type="ARBA" id="ARBA00023098"/>
    </source>
</evidence>
<evidence type="ECO:0000313" key="9">
    <source>
        <dbReference type="EMBL" id="KAL3278620.1"/>
    </source>
</evidence>
<dbReference type="FunFam" id="3.40.50.1820:FF:000057">
    <property type="entry name" value="Lipase"/>
    <property type="match status" value="1"/>
</dbReference>
<dbReference type="InterPro" id="IPR029058">
    <property type="entry name" value="AB_hydrolase_fold"/>
</dbReference>
<evidence type="ECO:0000256" key="7">
    <source>
        <dbReference type="SAM" id="MobiDB-lite"/>
    </source>
</evidence>
<gene>
    <name evidence="9" type="ORF">HHI36_016160</name>
</gene>
<evidence type="ECO:0000256" key="4">
    <source>
        <dbReference type="ARBA" id="ARBA00022963"/>
    </source>
</evidence>
<dbReference type="SUPFAM" id="SSF53474">
    <property type="entry name" value="alpha/beta-Hydrolases"/>
    <property type="match status" value="1"/>
</dbReference>
<dbReference type="Gene3D" id="3.40.50.1820">
    <property type="entry name" value="alpha/beta hydrolase"/>
    <property type="match status" value="1"/>
</dbReference>
<feature type="region of interest" description="Disordered" evidence="7">
    <location>
        <begin position="1"/>
        <end position="28"/>
    </location>
</feature>
<dbReference type="InterPro" id="IPR000073">
    <property type="entry name" value="AB_hydrolase_1"/>
</dbReference>
<evidence type="ECO:0000256" key="6">
    <source>
        <dbReference type="ARBA" id="ARBA00023180"/>
    </source>
</evidence>
<accession>A0ABD2NJA3</accession>
<evidence type="ECO:0000259" key="8">
    <source>
        <dbReference type="Pfam" id="PF00561"/>
    </source>
</evidence>
<dbReference type="EMBL" id="JABFTP020000124">
    <property type="protein sequence ID" value="KAL3278620.1"/>
    <property type="molecule type" value="Genomic_DNA"/>
</dbReference>
<evidence type="ECO:0000256" key="1">
    <source>
        <dbReference type="ARBA" id="ARBA00010701"/>
    </source>
</evidence>
<comment type="caution">
    <text evidence="9">The sequence shown here is derived from an EMBL/GenBank/DDBJ whole genome shotgun (WGS) entry which is preliminary data.</text>
</comment>
<keyword evidence="6" id="KW-0325">Glycoprotein</keyword>
<dbReference type="Pfam" id="PF00561">
    <property type="entry name" value="Abhydrolase_1"/>
    <property type="match status" value="1"/>
</dbReference>
<keyword evidence="3" id="KW-0378">Hydrolase</keyword>
<dbReference type="AlphaFoldDB" id="A0ABD2NJA3"/>
<protein>
    <recommendedName>
        <fullName evidence="8">AB hydrolase-1 domain-containing protein</fullName>
    </recommendedName>
</protein>
<evidence type="ECO:0000313" key="10">
    <source>
        <dbReference type="Proteomes" id="UP001516400"/>
    </source>
</evidence>
<reference evidence="9 10" key="1">
    <citation type="journal article" date="2021" name="BMC Biol.">
        <title>Horizontally acquired antibacterial genes associated with adaptive radiation of ladybird beetles.</title>
        <authorList>
            <person name="Li H.S."/>
            <person name="Tang X.F."/>
            <person name="Huang Y.H."/>
            <person name="Xu Z.Y."/>
            <person name="Chen M.L."/>
            <person name="Du X.Y."/>
            <person name="Qiu B.Y."/>
            <person name="Chen P.T."/>
            <person name="Zhang W."/>
            <person name="Slipinski A."/>
            <person name="Escalona H.E."/>
            <person name="Waterhouse R.M."/>
            <person name="Zwick A."/>
            <person name="Pang H."/>
        </authorList>
    </citation>
    <scope>NUCLEOTIDE SEQUENCE [LARGE SCALE GENOMIC DNA]</scope>
    <source>
        <strain evidence="9">SYSU2018</strain>
    </source>
</reference>
<keyword evidence="5" id="KW-0443">Lipid metabolism</keyword>
<evidence type="ECO:0000256" key="2">
    <source>
        <dbReference type="ARBA" id="ARBA00022729"/>
    </source>
</evidence>
<dbReference type="Proteomes" id="UP001516400">
    <property type="component" value="Unassembled WGS sequence"/>
</dbReference>
<keyword evidence="10" id="KW-1185">Reference proteome</keyword>
<dbReference type="GO" id="GO:0016787">
    <property type="term" value="F:hydrolase activity"/>
    <property type="evidence" value="ECO:0007669"/>
    <property type="project" value="UniProtKB-KW"/>
</dbReference>
<keyword evidence="4" id="KW-0442">Lipid degradation</keyword>
<name>A0ABD2NJA3_9CUCU</name>